<keyword evidence="3" id="KW-1185">Reference proteome</keyword>
<sequence>MAKVAEVLEIPATVTARGQTTVPAAIRRMLGLNKAGPIVFRRLADGTITVAKADDPRAEDDPALGPFLTLLERDIEARPQAIQPISQDLYRRATSLVDGVEVDLNSALPSDGT</sequence>
<dbReference type="InterPro" id="IPR037914">
    <property type="entry name" value="SpoVT-AbrB_sf"/>
</dbReference>
<gene>
    <name evidence="2" type="ORF">ABS770_25785</name>
</gene>
<proteinExistence type="predicted"/>
<dbReference type="Proteomes" id="UP001432995">
    <property type="component" value="Unassembled WGS sequence"/>
</dbReference>
<evidence type="ECO:0000259" key="1">
    <source>
        <dbReference type="SMART" id="SM00966"/>
    </source>
</evidence>
<dbReference type="SUPFAM" id="SSF89447">
    <property type="entry name" value="AbrB/MazE/MraZ-like"/>
    <property type="match status" value="1"/>
</dbReference>
<organism evidence="2 3">
    <name type="scientific">Methylobacterium brachiatum</name>
    <dbReference type="NCBI Taxonomy" id="269660"/>
    <lineage>
        <taxon>Bacteria</taxon>
        <taxon>Pseudomonadati</taxon>
        <taxon>Pseudomonadota</taxon>
        <taxon>Alphaproteobacteria</taxon>
        <taxon>Hyphomicrobiales</taxon>
        <taxon>Methylobacteriaceae</taxon>
        <taxon>Methylobacterium</taxon>
    </lineage>
</organism>
<reference evidence="2" key="1">
    <citation type="submission" date="2024-06" db="EMBL/GenBank/DDBJ databases">
        <authorList>
            <person name="Campbell A.G."/>
        </authorList>
    </citation>
    <scope>NUCLEOTIDE SEQUENCE</scope>
    <source>
        <strain evidence="2">EM17</strain>
    </source>
</reference>
<comment type="caution">
    <text evidence="2">The sequence shown here is derived from an EMBL/GenBank/DDBJ whole genome shotgun (WGS) entry which is preliminary data.</text>
</comment>
<dbReference type="EMBL" id="JBELQD010000054">
    <property type="protein sequence ID" value="MER2291672.1"/>
    <property type="molecule type" value="Genomic_DNA"/>
</dbReference>
<accession>A0ABV1RAE1</accession>
<dbReference type="RefSeq" id="WP_007559063.1">
    <property type="nucleotide sequence ID" value="NZ_JBELQD010000054.1"/>
</dbReference>
<name>A0ABV1RAE1_9HYPH</name>
<evidence type="ECO:0000313" key="2">
    <source>
        <dbReference type="EMBL" id="MER2291672.1"/>
    </source>
</evidence>
<dbReference type="SMART" id="SM00966">
    <property type="entry name" value="SpoVT_AbrB"/>
    <property type="match status" value="1"/>
</dbReference>
<protein>
    <submittedName>
        <fullName evidence="2">Type II toxin-antitoxin system PrlF family antitoxin</fullName>
    </submittedName>
</protein>
<dbReference type="InterPro" id="IPR007159">
    <property type="entry name" value="SpoVT-AbrB_dom"/>
</dbReference>
<evidence type="ECO:0000313" key="3">
    <source>
        <dbReference type="Proteomes" id="UP001432995"/>
    </source>
</evidence>
<feature type="domain" description="SpoVT-AbrB" evidence="1">
    <location>
        <begin position="12"/>
        <end position="58"/>
    </location>
</feature>
<dbReference type="Pfam" id="PF15937">
    <property type="entry name" value="PrlF_antitoxin"/>
    <property type="match status" value="1"/>
</dbReference>
<dbReference type="InterPro" id="IPR031848">
    <property type="entry name" value="PrlF_antitoxin"/>
</dbReference>